<dbReference type="OrthoDB" id="198303at2759"/>
<protein>
    <submittedName>
        <fullName evidence="2">Uncharacterized protein</fullName>
    </submittedName>
</protein>
<keyword evidence="3" id="KW-1185">Reference proteome</keyword>
<dbReference type="InterPro" id="IPR036617">
    <property type="entry name" value="BAF_sf"/>
</dbReference>
<dbReference type="Gene3D" id="1.10.150.40">
    <property type="entry name" value="Barrier-to-autointegration factor, BAF"/>
    <property type="match status" value="1"/>
</dbReference>
<gene>
    <name evidence="2" type="ORF">NSK_004012</name>
</gene>
<dbReference type="AlphaFoldDB" id="A0A4D9CZS1"/>
<proteinExistence type="predicted"/>
<dbReference type="GO" id="GO:0003677">
    <property type="term" value="F:DNA binding"/>
    <property type="evidence" value="ECO:0007669"/>
    <property type="project" value="InterPro"/>
</dbReference>
<accession>A0A4D9CZS1</accession>
<evidence type="ECO:0000313" key="3">
    <source>
        <dbReference type="Proteomes" id="UP000355283"/>
    </source>
</evidence>
<evidence type="ECO:0000256" key="1">
    <source>
        <dbReference type="SAM" id="MobiDB-lite"/>
    </source>
</evidence>
<organism evidence="2 3">
    <name type="scientific">Nannochloropsis salina CCMP1776</name>
    <dbReference type="NCBI Taxonomy" id="1027361"/>
    <lineage>
        <taxon>Eukaryota</taxon>
        <taxon>Sar</taxon>
        <taxon>Stramenopiles</taxon>
        <taxon>Ochrophyta</taxon>
        <taxon>Eustigmatophyceae</taxon>
        <taxon>Eustigmatales</taxon>
        <taxon>Monodopsidaceae</taxon>
        <taxon>Microchloropsis</taxon>
        <taxon>Microchloropsis salina</taxon>
    </lineage>
</organism>
<feature type="compositionally biased region" description="Low complexity" evidence="1">
    <location>
        <begin position="124"/>
        <end position="137"/>
    </location>
</feature>
<name>A0A4D9CZS1_9STRA</name>
<sequence>MTKHGTFDPTKSQVSMEAQLNWLRSPITGDLQEIPGIGPKNAQHLQDKHIHTTHQLIGEYMKMKSKNVDPKVSMWVPGMYDSGAYASSGAAESKNVVDPVAGEDDAAATVCVANSEDGGRKGETATAAPDAPALDTN</sequence>
<evidence type="ECO:0000313" key="2">
    <source>
        <dbReference type="EMBL" id="TFJ84546.1"/>
    </source>
</evidence>
<feature type="region of interest" description="Disordered" evidence="1">
    <location>
        <begin position="114"/>
        <end position="137"/>
    </location>
</feature>
<dbReference type="EMBL" id="SDOX01000018">
    <property type="protein sequence ID" value="TFJ84546.1"/>
    <property type="molecule type" value="Genomic_DNA"/>
</dbReference>
<dbReference type="Proteomes" id="UP000355283">
    <property type="component" value="Unassembled WGS sequence"/>
</dbReference>
<reference evidence="2 3" key="1">
    <citation type="submission" date="2019-01" db="EMBL/GenBank/DDBJ databases">
        <title>Nuclear Genome Assembly of the Microalgal Biofuel strain Nannochloropsis salina CCMP1776.</title>
        <authorList>
            <person name="Hovde B."/>
        </authorList>
    </citation>
    <scope>NUCLEOTIDE SEQUENCE [LARGE SCALE GENOMIC DNA]</scope>
    <source>
        <strain evidence="2 3">CCMP1776</strain>
    </source>
</reference>
<comment type="caution">
    <text evidence="2">The sequence shown here is derived from an EMBL/GenBank/DDBJ whole genome shotgun (WGS) entry which is preliminary data.</text>
</comment>